<dbReference type="NCBIfam" id="TIGR01214">
    <property type="entry name" value="rmlD"/>
    <property type="match status" value="1"/>
</dbReference>
<dbReference type="EC" id="1.1.1.133" evidence="2"/>
<protein>
    <recommendedName>
        <fullName evidence="2">dTDP-4-dehydrorhamnose reductase</fullName>
        <ecNumber evidence="2">1.1.1.133</ecNumber>
    </recommendedName>
</protein>
<dbReference type="InterPro" id="IPR029903">
    <property type="entry name" value="RmlD-like-bd"/>
</dbReference>
<comment type="function">
    <text evidence="2">Catalyzes the reduction of dTDP-6-deoxy-L-lyxo-4-hexulose to yield dTDP-L-rhamnose.</text>
</comment>
<comment type="similarity">
    <text evidence="1 2">Belongs to the dTDP-4-dehydrorhamnose reductase family.</text>
</comment>
<dbReference type="InterPro" id="IPR005913">
    <property type="entry name" value="dTDP_dehydrorham_reduct"/>
</dbReference>
<dbReference type="Proteomes" id="UP000176604">
    <property type="component" value="Unassembled WGS sequence"/>
</dbReference>
<dbReference type="CDD" id="cd05254">
    <property type="entry name" value="dTDP_HR_like_SDR_e"/>
    <property type="match status" value="1"/>
</dbReference>
<keyword evidence="2" id="KW-0560">Oxidoreductase</keyword>
<evidence type="ECO:0000313" key="4">
    <source>
        <dbReference type="EMBL" id="OGL77183.1"/>
    </source>
</evidence>
<comment type="caution">
    <text evidence="4">The sequence shown here is derived from an EMBL/GenBank/DDBJ whole genome shotgun (WGS) entry which is preliminary data.</text>
</comment>
<proteinExistence type="inferred from homology"/>
<feature type="domain" description="RmlD-like substrate binding" evidence="3">
    <location>
        <begin position="2"/>
        <end position="273"/>
    </location>
</feature>
<dbReference type="UniPathway" id="UPA00124"/>
<dbReference type="SUPFAM" id="SSF51735">
    <property type="entry name" value="NAD(P)-binding Rossmann-fold domains"/>
    <property type="match status" value="1"/>
</dbReference>
<accession>A0A1F7UFZ9</accession>
<dbReference type="PANTHER" id="PTHR10491">
    <property type="entry name" value="DTDP-4-DEHYDRORHAMNOSE REDUCTASE"/>
    <property type="match status" value="1"/>
</dbReference>
<evidence type="ECO:0000259" key="3">
    <source>
        <dbReference type="Pfam" id="PF04321"/>
    </source>
</evidence>
<reference evidence="4 5" key="1">
    <citation type="journal article" date="2016" name="Nat. Commun.">
        <title>Thousands of microbial genomes shed light on interconnected biogeochemical processes in an aquifer system.</title>
        <authorList>
            <person name="Anantharaman K."/>
            <person name="Brown C.T."/>
            <person name="Hug L.A."/>
            <person name="Sharon I."/>
            <person name="Castelle C.J."/>
            <person name="Probst A.J."/>
            <person name="Thomas B.C."/>
            <person name="Singh A."/>
            <person name="Wilkins M.J."/>
            <person name="Karaoz U."/>
            <person name="Brodie E.L."/>
            <person name="Williams K.H."/>
            <person name="Hubbard S.S."/>
            <person name="Banfield J.F."/>
        </authorList>
    </citation>
    <scope>NUCLEOTIDE SEQUENCE [LARGE SCALE GENOMIC DNA]</scope>
</reference>
<dbReference type="InterPro" id="IPR036291">
    <property type="entry name" value="NAD(P)-bd_dom_sf"/>
</dbReference>
<dbReference type="Pfam" id="PF04321">
    <property type="entry name" value="RmlD_sub_bind"/>
    <property type="match status" value="1"/>
</dbReference>
<evidence type="ECO:0000256" key="2">
    <source>
        <dbReference type="RuleBase" id="RU364082"/>
    </source>
</evidence>
<evidence type="ECO:0000256" key="1">
    <source>
        <dbReference type="ARBA" id="ARBA00010944"/>
    </source>
</evidence>
<dbReference type="PANTHER" id="PTHR10491:SF4">
    <property type="entry name" value="METHIONINE ADENOSYLTRANSFERASE 2 SUBUNIT BETA"/>
    <property type="match status" value="1"/>
</dbReference>
<dbReference type="GO" id="GO:0019305">
    <property type="term" value="P:dTDP-rhamnose biosynthetic process"/>
    <property type="evidence" value="ECO:0007669"/>
    <property type="project" value="UniProtKB-UniPathway"/>
</dbReference>
<dbReference type="Gene3D" id="3.40.50.720">
    <property type="entry name" value="NAD(P)-binding Rossmann-like Domain"/>
    <property type="match status" value="1"/>
</dbReference>
<evidence type="ECO:0000313" key="5">
    <source>
        <dbReference type="Proteomes" id="UP000176604"/>
    </source>
</evidence>
<dbReference type="AlphaFoldDB" id="A0A1F7UFZ9"/>
<organism evidence="4 5">
    <name type="scientific">Candidatus Uhrbacteria bacterium RIFCSPHIGHO2_12_FULL_54_23</name>
    <dbReference type="NCBI Taxonomy" id="1802397"/>
    <lineage>
        <taxon>Bacteria</taxon>
        <taxon>Candidatus Uhriibacteriota</taxon>
    </lineage>
</organism>
<name>A0A1F7UFZ9_9BACT</name>
<comment type="pathway">
    <text evidence="2">Carbohydrate biosynthesis; dTDP-L-rhamnose biosynthesis.</text>
</comment>
<dbReference type="Gene3D" id="3.90.25.10">
    <property type="entry name" value="UDP-galactose 4-epimerase, domain 1"/>
    <property type="match status" value="1"/>
</dbReference>
<dbReference type="GO" id="GO:0008831">
    <property type="term" value="F:dTDP-4-dehydrorhamnose reductase activity"/>
    <property type="evidence" value="ECO:0007669"/>
    <property type="project" value="UniProtKB-EC"/>
</dbReference>
<keyword evidence="2" id="KW-0521">NADP</keyword>
<gene>
    <name evidence="4" type="ORF">A3J43_00155</name>
</gene>
<dbReference type="EMBL" id="MGEF01000064">
    <property type="protein sequence ID" value="OGL77183.1"/>
    <property type="molecule type" value="Genomic_DNA"/>
</dbReference>
<dbReference type="STRING" id="1802397.A3J43_00155"/>
<sequence length="274" mass="29884">MILLLGVQGQLGGALQRVVPPDTCCWGRRDLDLRQVKEIAPKIIAAQPKIVINTAAMTDVDACEREPAAARAVNGEAPGELARACIKIGAALVHVSTDYVFGRDEARNVPYVESDAPAPVNMYGQSKLQGEEAVQDSGCAYLIIRTCGLYGGEEVKQNYVERVIERARRRQEIRATVDQIYSPTSVGELAPAIWRLIQEQRRGILHAANTAPVSRYAFTRAIVEICGLAVPVVEARRADFGGAARPGYSALDSERIALKDYMSDWKTALANYLS</sequence>